<proteinExistence type="predicted"/>
<organism evidence="1 2">
    <name type="scientific">Ralstonia pickettii</name>
    <name type="common">Burkholderia pickettii</name>
    <dbReference type="NCBI Taxonomy" id="329"/>
    <lineage>
        <taxon>Bacteria</taxon>
        <taxon>Pseudomonadati</taxon>
        <taxon>Pseudomonadota</taxon>
        <taxon>Betaproteobacteria</taxon>
        <taxon>Burkholderiales</taxon>
        <taxon>Burkholderiaceae</taxon>
        <taxon>Ralstonia</taxon>
    </lineage>
</organism>
<evidence type="ECO:0000313" key="2">
    <source>
        <dbReference type="Proteomes" id="UP000234456"/>
    </source>
</evidence>
<reference evidence="1 2" key="1">
    <citation type="submission" date="2017-12" db="EMBL/GenBank/DDBJ databases">
        <title>Draft genome sequence of Ralstonia pickettii 52.</title>
        <authorList>
            <person name="Zheng B."/>
        </authorList>
    </citation>
    <scope>NUCLEOTIDE SEQUENCE [LARGE SCALE GENOMIC DNA]</scope>
    <source>
        <strain evidence="1 2">52</strain>
    </source>
</reference>
<accession>A0A2N4TL98</accession>
<sequence length="63" mass="7166">MDYWAALAVGWIEGGLPMDAELAELLQEIAEHRNMSQRLRHRAFALAKRWQKSMLALDAGAKE</sequence>
<dbReference type="AlphaFoldDB" id="A0A2N4TL98"/>
<dbReference type="Proteomes" id="UP000234456">
    <property type="component" value="Unassembled WGS sequence"/>
</dbReference>
<comment type="caution">
    <text evidence="1">The sequence shown here is derived from an EMBL/GenBank/DDBJ whole genome shotgun (WGS) entry which is preliminary data.</text>
</comment>
<dbReference type="EMBL" id="PKQE01000006">
    <property type="protein sequence ID" value="PLC40477.1"/>
    <property type="molecule type" value="Genomic_DNA"/>
</dbReference>
<protein>
    <submittedName>
        <fullName evidence="1">Uncharacterized protein</fullName>
    </submittedName>
</protein>
<evidence type="ECO:0000313" key="1">
    <source>
        <dbReference type="EMBL" id="PLC40477.1"/>
    </source>
</evidence>
<name>A0A2N4TL98_RALPI</name>
<gene>
    <name evidence="1" type="ORF">C0Q88_21985</name>
</gene>